<keyword evidence="7 10" id="KW-0472">Membrane</keyword>
<dbReference type="PROSITE" id="PS00237">
    <property type="entry name" value="G_PROTEIN_RECEP_F1_1"/>
    <property type="match status" value="1"/>
</dbReference>
<evidence type="ECO:0000256" key="10">
    <source>
        <dbReference type="SAM" id="Phobius"/>
    </source>
</evidence>
<evidence type="ECO:0000259" key="11">
    <source>
        <dbReference type="PROSITE" id="PS50262"/>
    </source>
</evidence>
<dbReference type="PANTHER" id="PTHR22752">
    <property type="entry name" value="G PROTEIN-COUPLED RECEPTOR"/>
    <property type="match status" value="1"/>
</dbReference>
<sequence>MFLVFSFPPTIIQNGNWIDSENNSFLCMLNGFLFTILHPVALWTICGLNCDRFYAIAEPLHYCVIVTKRKVLMIARYHRHRIAAAIYEVTLSAQVTITHQRNPFLKFPPIVPNPIAPKVRLRSPITKIFQLVGSYFILYTPYFITIIWDSTNMIIFGDTANIPAIYKTNKYFVMMSVTLLTCSTVVNGILYGLKSKTIRKSFQNYRRKKRTKNEIQQEIQARTPSTCGSRQASMTNLGLLARPLLQRRLSETLVDIDKRPKIKRIASELTWRPISITFAGLEAGRANGGQKTQIVTQLVATLYKFPPSTMS</sequence>
<accession>T1H1Q2</accession>
<name>T1H1Q2_MEGSC</name>
<keyword evidence="13" id="KW-1185">Reference proteome</keyword>
<feature type="transmembrane region" description="Helical" evidence="10">
    <location>
        <begin position="128"/>
        <end position="148"/>
    </location>
</feature>
<evidence type="ECO:0000256" key="5">
    <source>
        <dbReference type="ARBA" id="ARBA00022989"/>
    </source>
</evidence>
<evidence type="ECO:0000256" key="4">
    <source>
        <dbReference type="ARBA" id="ARBA00022692"/>
    </source>
</evidence>
<dbReference type="SUPFAM" id="SSF81321">
    <property type="entry name" value="Family A G protein-coupled receptor-like"/>
    <property type="match status" value="1"/>
</dbReference>
<evidence type="ECO:0000256" key="9">
    <source>
        <dbReference type="ARBA" id="ARBA00023224"/>
    </source>
</evidence>
<dbReference type="GO" id="GO:0004930">
    <property type="term" value="F:G protein-coupled receptor activity"/>
    <property type="evidence" value="ECO:0007669"/>
    <property type="project" value="UniProtKB-KW"/>
</dbReference>
<evidence type="ECO:0000313" key="13">
    <source>
        <dbReference type="Proteomes" id="UP000015102"/>
    </source>
</evidence>
<dbReference type="EMBL" id="CAQQ02385242">
    <property type="status" value="NOT_ANNOTATED_CDS"/>
    <property type="molecule type" value="Genomic_DNA"/>
</dbReference>
<reference evidence="12" key="2">
    <citation type="submission" date="2015-06" db="UniProtKB">
        <authorList>
            <consortium name="EnsemblMetazoa"/>
        </authorList>
    </citation>
    <scope>IDENTIFICATION</scope>
</reference>
<keyword evidence="6" id="KW-0297">G-protein coupled receptor</keyword>
<dbReference type="Gene3D" id="1.20.1070.10">
    <property type="entry name" value="Rhodopsin 7-helix transmembrane proteins"/>
    <property type="match status" value="2"/>
</dbReference>
<comment type="subcellular location">
    <subcellularLocation>
        <location evidence="1">Cell membrane</location>
        <topology evidence="1">Multi-pass membrane protein</topology>
    </subcellularLocation>
</comment>
<evidence type="ECO:0000256" key="2">
    <source>
        <dbReference type="ARBA" id="ARBA00010663"/>
    </source>
</evidence>
<dbReference type="STRING" id="36166.T1H1Q2"/>
<dbReference type="HOGENOM" id="CLU_895133_0_0_1"/>
<keyword evidence="9" id="KW-0807">Transducer</keyword>
<dbReference type="CDD" id="cd00637">
    <property type="entry name" value="7tm_classA_rhodopsin-like"/>
    <property type="match status" value="1"/>
</dbReference>
<evidence type="ECO:0000313" key="12">
    <source>
        <dbReference type="EnsemblMetazoa" id="MESCA010119-PA"/>
    </source>
</evidence>
<evidence type="ECO:0000256" key="3">
    <source>
        <dbReference type="ARBA" id="ARBA00022475"/>
    </source>
</evidence>
<dbReference type="AlphaFoldDB" id="T1H1Q2"/>
<evidence type="ECO:0000256" key="7">
    <source>
        <dbReference type="ARBA" id="ARBA00023136"/>
    </source>
</evidence>
<keyword evidence="5 10" id="KW-1133">Transmembrane helix</keyword>
<protein>
    <recommendedName>
        <fullName evidence="11">G-protein coupled receptors family 1 profile domain-containing protein</fullName>
    </recommendedName>
</protein>
<dbReference type="OMA" id="NWIDSEN"/>
<keyword evidence="3" id="KW-1003">Cell membrane</keyword>
<dbReference type="EnsemblMetazoa" id="MESCA010119-RA">
    <property type="protein sequence ID" value="MESCA010119-PA"/>
    <property type="gene ID" value="MESCA010119"/>
</dbReference>
<reference evidence="13" key="1">
    <citation type="submission" date="2013-02" db="EMBL/GenBank/DDBJ databases">
        <authorList>
            <person name="Hughes D."/>
        </authorList>
    </citation>
    <scope>NUCLEOTIDE SEQUENCE</scope>
    <source>
        <strain>Durham</strain>
        <strain evidence="13">NC isolate 2 -- Noor lab</strain>
    </source>
</reference>
<dbReference type="GO" id="GO:0005886">
    <property type="term" value="C:plasma membrane"/>
    <property type="evidence" value="ECO:0007669"/>
    <property type="project" value="UniProtKB-SubCell"/>
</dbReference>
<dbReference type="InterPro" id="IPR000276">
    <property type="entry name" value="GPCR_Rhodpsn"/>
</dbReference>
<keyword evidence="8" id="KW-0675">Receptor</keyword>
<dbReference type="PROSITE" id="PS50262">
    <property type="entry name" value="G_PROTEIN_RECEP_F1_2"/>
    <property type="match status" value="1"/>
</dbReference>
<organism evidence="12 13">
    <name type="scientific">Megaselia scalaris</name>
    <name type="common">Humpbacked fly</name>
    <name type="synonym">Phora scalaris</name>
    <dbReference type="NCBI Taxonomy" id="36166"/>
    <lineage>
        <taxon>Eukaryota</taxon>
        <taxon>Metazoa</taxon>
        <taxon>Ecdysozoa</taxon>
        <taxon>Arthropoda</taxon>
        <taxon>Hexapoda</taxon>
        <taxon>Insecta</taxon>
        <taxon>Pterygota</taxon>
        <taxon>Neoptera</taxon>
        <taxon>Endopterygota</taxon>
        <taxon>Diptera</taxon>
        <taxon>Brachycera</taxon>
        <taxon>Muscomorpha</taxon>
        <taxon>Platypezoidea</taxon>
        <taxon>Phoridae</taxon>
        <taxon>Megaseliini</taxon>
        <taxon>Megaselia</taxon>
    </lineage>
</organism>
<evidence type="ECO:0000256" key="8">
    <source>
        <dbReference type="ARBA" id="ARBA00023170"/>
    </source>
</evidence>
<keyword evidence="4 10" id="KW-0812">Transmembrane</keyword>
<dbReference type="EMBL" id="CAQQ02385241">
    <property type="status" value="NOT_ANNOTATED_CDS"/>
    <property type="molecule type" value="Genomic_DNA"/>
</dbReference>
<dbReference type="InterPro" id="IPR017452">
    <property type="entry name" value="GPCR_Rhodpsn_7TM"/>
</dbReference>
<comment type="similarity">
    <text evidence="2">Belongs to the G-protein coupled receptor 1 family.</text>
</comment>
<feature type="domain" description="G-protein coupled receptors family 1 profile" evidence="11">
    <location>
        <begin position="1"/>
        <end position="74"/>
    </location>
</feature>
<evidence type="ECO:0000256" key="6">
    <source>
        <dbReference type="ARBA" id="ARBA00023040"/>
    </source>
</evidence>
<feature type="transmembrane region" description="Helical" evidence="10">
    <location>
        <begin position="171"/>
        <end position="193"/>
    </location>
</feature>
<evidence type="ECO:0000256" key="1">
    <source>
        <dbReference type="ARBA" id="ARBA00004651"/>
    </source>
</evidence>
<proteinExistence type="inferred from homology"/>
<dbReference type="Proteomes" id="UP000015102">
    <property type="component" value="Unassembled WGS sequence"/>
</dbReference>